<name>C6CAS3_MUSP7</name>
<accession>C6CAS3</accession>
<dbReference type="EMBL" id="CP001654">
    <property type="protein sequence ID" value="ACS84623.1"/>
    <property type="molecule type" value="Genomic_DNA"/>
</dbReference>
<dbReference type="HOGENOM" id="CLU_048397_0_0_6"/>
<evidence type="ECO:0000313" key="2">
    <source>
        <dbReference type="Proteomes" id="UP000002734"/>
    </source>
</evidence>
<dbReference type="Proteomes" id="UP000002734">
    <property type="component" value="Chromosome"/>
</dbReference>
<dbReference type="KEGG" id="dda:Dd703_0812"/>
<gene>
    <name evidence="1" type="ordered locus">Dd703_0812</name>
</gene>
<dbReference type="AlphaFoldDB" id="C6CAS3"/>
<dbReference type="eggNOG" id="ENOG5032YFS">
    <property type="taxonomic scope" value="Bacteria"/>
</dbReference>
<protein>
    <submittedName>
        <fullName evidence="1">Uncharacterized protein</fullName>
    </submittedName>
</protein>
<keyword evidence="2" id="KW-1185">Reference proteome</keyword>
<evidence type="ECO:0000313" key="1">
    <source>
        <dbReference type="EMBL" id="ACS84623.1"/>
    </source>
</evidence>
<dbReference type="RefSeq" id="WP_012764441.1">
    <property type="nucleotide sequence ID" value="NC_012880.1"/>
</dbReference>
<reference evidence="1" key="1">
    <citation type="submission" date="2009-06" db="EMBL/GenBank/DDBJ databases">
        <title>Complete sequence of Dickeya dadantii Ech703.</title>
        <authorList>
            <consortium name="US DOE Joint Genome Institute"/>
            <person name="Lucas S."/>
            <person name="Copeland A."/>
            <person name="Lapidus A."/>
            <person name="Glavina del Rio T."/>
            <person name="Dalin E."/>
            <person name="Tice H."/>
            <person name="Bruce D."/>
            <person name="Goodwin L."/>
            <person name="Pitluck S."/>
            <person name="Chertkov O."/>
            <person name="Brettin T."/>
            <person name="Detter J.C."/>
            <person name="Han C."/>
            <person name="Larimer F."/>
            <person name="Land M."/>
            <person name="Hauser L."/>
            <person name="Kyrpides N."/>
            <person name="Mikhailova N."/>
            <person name="Balakrishnan V."/>
            <person name="Glasner J."/>
            <person name="Perna N.T."/>
        </authorList>
    </citation>
    <scope>NUCLEOTIDE SEQUENCE [LARGE SCALE GENOMIC DNA]</scope>
    <source>
        <strain evidence="1">Ech703</strain>
    </source>
</reference>
<proteinExistence type="predicted"/>
<sequence length="295" mass="34117">MYVFRIHIRPHGGSATLEDTFNYCINNGVLGVGWQVELTPASWDAYLQEAEKIHDNLQIPKYIKRWVSEGDLVWTRNAKGMYYLAKVKSGWEYWMGAEAMEKDIDIANIFRVDIVPVSLDAVPGKVIACFRPARTMQEIASGPAVEYSKYLWNKLTDRNDYDVDHMMASDIFELLDDEETEDLVFLYMQAKGWFIVPNSRKKDTMSFEFYAIDPQTGSRALTQVKTGSVELNQDDYAEFDETVFLFQSKENYSGASHSNVFCIKRRELLDFMHKSYSWLPSFLKQKIDMSKMLSG</sequence>
<organism evidence="1 2">
    <name type="scientific">Musicola paradisiaca (strain Ech703)</name>
    <name type="common">Dickeya paradisiaca</name>
    <name type="synonym">Dickeya dadantii</name>
    <dbReference type="NCBI Taxonomy" id="579405"/>
    <lineage>
        <taxon>Bacteria</taxon>
        <taxon>Pseudomonadati</taxon>
        <taxon>Pseudomonadota</taxon>
        <taxon>Gammaproteobacteria</taxon>
        <taxon>Enterobacterales</taxon>
        <taxon>Pectobacteriaceae</taxon>
        <taxon>Musicola</taxon>
    </lineage>
</organism>